<protein>
    <submittedName>
        <fullName evidence="2">Quinol monooxygenase</fullName>
    </submittedName>
</protein>
<dbReference type="RefSeq" id="WP_250936009.1">
    <property type="nucleotide sequence ID" value="NZ_JAMLJK010000001.1"/>
</dbReference>
<keyword evidence="2" id="KW-0560">Oxidoreductase</keyword>
<dbReference type="Pfam" id="PF03992">
    <property type="entry name" value="ABM"/>
    <property type="match status" value="1"/>
</dbReference>
<accession>A0AA41ZJ96</accession>
<dbReference type="PANTHER" id="PTHR33336:SF15">
    <property type="entry name" value="ABM DOMAIN-CONTAINING PROTEIN"/>
    <property type="match status" value="1"/>
</dbReference>
<evidence type="ECO:0000313" key="3">
    <source>
        <dbReference type="Proteomes" id="UP001165678"/>
    </source>
</evidence>
<dbReference type="PANTHER" id="PTHR33336">
    <property type="entry name" value="QUINOL MONOOXYGENASE YGIN-RELATED"/>
    <property type="match status" value="1"/>
</dbReference>
<dbReference type="AlphaFoldDB" id="A0AA41ZJ96"/>
<feature type="domain" description="ABM" evidence="1">
    <location>
        <begin position="6"/>
        <end position="95"/>
    </location>
</feature>
<gene>
    <name evidence="2" type="ORF">OQ287_00865</name>
</gene>
<dbReference type="Gene3D" id="3.30.70.100">
    <property type="match status" value="1"/>
</dbReference>
<dbReference type="PROSITE" id="PS51725">
    <property type="entry name" value="ABM"/>
    <property type="match status" value="1"/>
</dbReference>
<keyword evidence="2" id="KW-0503">Monooxygenase</keyword>
<reference evidence="2" key="1">
    <citation type="submission" date="2022-11" db="EMBL/GenBank/DDBJ databases">
        <title>Larsenimonas rhizosphaerae sp. nov., isolated from a tidal mudflat.</title>
        <authorList>
            <person name="Lee S.D."/>
            <person name="Kim I.S."/>
        </authorList>
    </citation>
    <scope>NUCLEOTIDE SEQUENCE</scope>
    <source>
        <strain evidence="2">GH2-1</strain>
    </source>
</reference>
<dbReference type="Proteomes" id="UP001165678">
    <property type="component" value="Unassembled WGS sequence"/>
</dbReference>
<evidence type="ECO:0000313" key="2">
    <source>
        <dbReference type="EMBL" id="MCX2522791.1"/>
    </source>
</evidence>
<dbReference type="InterPro" id="IPR011008">
    <property type="entry name" value="Dimeric_a/b-barrel"/>
</dbReference>
<keyword evidence="3" id="KW-1185">Reference proteome</keyword>
<comment type="caution">
    <text evidence="2">The sequence shown here is derived from an EMBL/GenBank/DDBJ whole genome shotgun (WGS) entry which is preliminary data.</text>
</comment>
<proteinExistence type="predicted"/>
<dbReference type="EMBL" id="JAPIVE010000001">
    <property type="protein sequence ID" value="MCX2522791.1"/>
    <property type="molecule type" value="Genomic_DNA"/>
</dbReference>
<organism evidence="2 3">
    <name type="scientific">Larsenimonas rhizosphaerae</name>
    <dbReference type="NCBI Taxonomy" id="2944682"/>
    <lineage>
        <taxon>Bacteria</taxon>
        <taxon>Pseudomonadati</taxon>
        <taxon>Pseudomonadota</taxon>
        <taxon>Gammaproteobacteria</taxon>
        <taxon>Oceanospirillales</taxon>
        <taxon>Halomonadaceae</taxon>
        <taxon>Larsenimonas</taxon>
    </lineage>
</organism>
<dbReference type="SUPFAM" id="SSF54909">
    <property type="entry name" value="Dimeric alpha+beta barrel"/>
    <property type="match status" value="1"/>
</dbReference>
<sequence length="103" mass="11338">MSHTPLVMTARYQVRPEAIKEFMALAEHDASESLAFELGCRRFDISLDDGNPHTVVLTATFDDRSAFDHHTHMPHYLPCLAGVSDMLEAPAEIDLSAEDAPAA</sequence>
<name>A0AA41ZJ96_9GAMM</name>
<dbReference type="InterPro" id="IPR007138">
    <property type="entry name" value="ABM_dom"/>
</dbReference>
<dbReference type="GO" id="GO:0004497">
    <property type="term" value="F:monooxygenase activity"/>
    <property type="evidence" value="ECO:0007669"/>
    <property type="project" value="UniProtKB-KW"/>
</dbReference>
<evidence type="ECO:0000259" key="1">
    <source>
        <dbReference type="PROSITE" id="PS51725"/>
    </source>
</evidence>
<dbReference type="InterPro" id="IPR050744">
    <property type="entry name" value="AI-2_Isomerase_LsrG"/>
</dbReference>